<evidence type="ECO:0000313" key="6">
    <source>
        <dbReference type="Proteomes" id="UP000467193"/>
    </source>
</evidence>
<dbReference type="InterPro" id="IPR018060">
    <property type="entry name" value="HTH_AraC"/>
</dbReference>
<dbReference type="SUPFAM" id="SSF51182">
    <property type="entry name" value="RmlC-like cupins"/>
    <property type="match status" value="1"/>
</dbReference>
<evidence type="ECO:0000313" key="5">
    <source>
        <dbReference type="EMBL" id="BBY27013.1"/>
    </source>
</evidence>
<evidence type="ECO:0000259" key="4">
    <source>
        <dbReference type="PROSITE" id="PS01124"/>
    </source>
</evidence>
<dbReference type="KEGG" id="msei:MSEDJ_11090"/>
<keyword evidence="2" id="KW-0238">DNA-binding</keyword>
<evidence type="ECO:0000256" key="2">
    <source>
        <dbReference type="ARBA" id="ARBA00023125"/>
    </source>
</evidence>
<proteinExistence type="predicted"/>
<dbReference type="Gene3D" id="2.60.120.10">
    <property type="entry name" value="Jelly Rolls"/>
    <property type="match status" value="1"/>
</dbReference>
<sequence length="449" mass="49611">MLDSVIDYATGARMLARVQAVRRTSLHAHPNALEIVYVLSGRLHVRVSSEDFDLEAGDYVAINRLDPHLLEGDEENVTAVMHLDLEAFPDVDPFADQIMFACESFDLPRYRGQEALLRGLLLDVVDLAVLAPSASRLDARAEELVQLLCTGYSIEDYYQRDREPSSAQRAKLHGIVASMRTNLASRDVLEDVATAHHYSKSYVSHFVKNTAAFSFSSMLTATRVMHAERLLLLTDDTMRDVSTQCGFSDVKYFTRSFAEWFKQTPAEYRAHYRPLTRREDSVTEVDPATTADLVAGHRRRVASPTDPPRLSITPIVLRNVGSRADLFARIGSFGTADSVPAPADSAAPSRRHLLPMRVGAAELDGDHLLEGLASFRGIDSTPCLVVEYSGRDTTITALATLAALLRRVGDVEVDVWLFYSGLRVRDAVDAVIDAVERDHGLAVQAVMVP</sequence>
<keyword evidence="3" id="KW-0804">Transcription</keyword>
<dbReference type="PANTHER" id="PTHR43280">
    <property type="entry name" value="ARAC-FAMILY TRANSCRIPTIONAL REGULATOR"/>
    <property type="match status" value="1"/>
</dbReference>
<dbReference type="GO" id="GO:0043565">
    <property type="term" value="F:sequence-specific DNA binding"/>
    <property type="evidence" value="ECO:0007669"/>
    <property type="project" value="InterPro"/>
</dbReference>
<organism evidence="5 6">
    <name type="scientific">Mycolicibacterium sediminis</name>
    <dbReference type="NCBI Taxonomy" id="1286180"/>
    <lineage>
        <taxon>Bacteria</taxon>
        <taxon>Bacillati</taxon>
        <taxon>Actinomycetota</taxon>
        <taxon>Actinomycetes</taxon>
        <taxon>Mycobacteriales</taxon>
        <taxon>Mycobacteriaceae</taxon>
        <taxon>Mycolicibacterium</taxon>
    </lineage>
</organism>
<dbReference type="InterPro" id="IPR014710">
    <property type="entry name" value="RmlC-like_jellyroll"/>
</dbReference>
<dbReference type="Pfam" id="PF07883">
    <property type="entry name" value="Cupin_2"/>
    <property type="match status" value="1"/>
</dbReference>
<reference evidence="5 6" key="1">
    <citation type="journal article" date="2019" name="Emerg. Microbes Infect.">
        <title>Comprehensive subspecies identification of 175 nontuberculous mycobacteria species based on 7547 genomic profiles.</title>
        <authorList>
            <person name="Matsumoto Y."/>
            <person name="Kinjo T."/>
            <person name="Motooka D."/>
            <person name="Nabeya D."/>
            <person name="Jung N."/>
            <person name="Uechi K."/>
            <person name="Horii T."/>
            <person name="Iida T."/>
            <person name="Fujita J."/>
            <person name="Nakamura S."/>
        </authorList>
    </citation>
    <scope>NUCLEOTIDE SEQUENCE [LARGE SCALE GENOMIC DNA]</scope>
    <source>
        <strain evidence="5 6">JCM 17899</strain>
    </source>
</reference>
<dbReference type="InterPro" id="IPR011051">
    <property type="entry name" value="RmlC_Cupin_sf"/>
</dbReference>
<feature type="domain" description="HTH araC/xylS-type" evidence="4">
    <location>
        <begin position="173"/>
        <end position="271"/>
    </location>
</feature>
<dbReference type="AlphaFoldDB" id="A0A7I7QKW9"/>
<keyword evidence="6" id="KW-1185">Reference proteome</keyword>
<dbReference type="EMBL" id="AP022588">
    <property type="protein sequence ID" value="BBY27013.1"/>
    <property type="molecule type" value="Genomic_DNA"/>
</dbReference>
<dbReference type="RefSeq" id="WP_163795965.1">
    <property type="nucleotide sequence ID" value="NZ_AP022588.1"/>
</dbReference>
<dbReference type="InterPro" id="IPR018062">
    <property type="entry name" value="HTH_AraC-typ_CS"/>
</dbReference>
<dbReference type="GO" id="GO:0003700">
    <property type="term" value="F:DNA-binding transcription factor activity"/>
    <property type="evidence" value="ECO:0007669"/>
    <property type="project" value="InterPro"/>
</dbReference>
<dbReference type="SUPFAM" id="SSF46689">
    <property type="entry name" value="Homeodomain-like"/>
    <property type="match status" value="1"/>
</dbReference>
<evidence type="ECO:0000256" key="1">
    <source>
        <dbReference type="ARBA" id="ARBA00023015"/>
    </source>
</evidence>
<dbReference type="Pfam" id="PF12833">
    <property type="entry name" value="HTH_18"/>
    <property type="match status" value="1"/>
</dbReference>
<dbReference type="Gene3D" id="1.10.10.60">
    <property type="entry name" value="Homeodomain-like"/>
    <property type="match status" value="1"/>
</dbReference>
<dbReference type="Proteomes" id="UP000467193">
    <property type="component" value="Chromosome"/>
</dbReference>
<name>A0A7I7QKW9_9MYCO</name>
<evidence type="ECO:0000256" key="3">
    <source>
        <dbReference type="ARBA" id="ARBA00023163"/>
    </source>
</evidence>
<dbReference type="PROSITE" id="PS01124">
    <property type="entry name" value="HTH_ARAC_FAMILY_2"/>
    <property type="match status" value="1"/>
</dbReference>
<dbReference type="PANTHER" id="PTHR43280:SF34">
    <property type="entry name" value="ARAC-FAMILY TRANSCRIPTIONAL REGULATOR"/>
    <property type="match status" value="1"/>
</dbReference>
<keyword evidence="1" id="KW-0805">Transcription regulation</keyword>
<dbReference type="PROSITE" id="PS00041">
    <property type="entry name" value="HTH_ARAC_FAMILY_1"/>
    <property type="match status" value="1"/>
</dbReference>
<dbReference type="InterPro" id="IPR013096">
    <property type="entry name" value="Cupin_2"/>
</dbReference>
<protein>
    <recommendedName>
        <fullName evidence="4">HTH araC/xylS-type domain-containing protein</fullName>
    </recommendedName>
</protein>
<dbReference type="SMART" id="SM00342">
    <property type="entry name" value="HTH_ARAC"/>
    <property type="match status" value="1"/>
</dbReference>
<dbReference type="InterPro" id="IPR009057">
    <property type="entry name" value="Homeodomain-like_sf"/>
</dbReference>
<dbReference type="CDD" id="cd02208">
    <property type="entry name" value="cupin_RmlC-like"/>
    <property type="match status" value="1"/>
</dbReference>
<accession>A0A7I7QKW9</accession>
<gene>
    <name evidence="5" type="ORF">MSEDJ_11090</name>
</gene>